<accession>A0A0W0VR89</accession>
<protein>
    <submittedName>
        <fullName evidence="6">HupB DNA binding protein HU-beta</fullName>
    </submittedName>
</protein>
<comment type="function">
    <text evidence="1">Histone-like DNA-binding protein which is capable of wrapping DNA to stabilize it, and thus to prevent its denaturation under extreme environmental conditions.</text>
</comment>
<dbReference type="GO" id="GO:0030527">
    <property type="term" value="F:structural constituent of chromatin"/>
    <property type="evidence" value="ECO:0007669"/>
    <property type="project" value="InterPro"/>
</dbReference>
<evidence type="ECO:0000256" key="5">
    <source>
        <dbReference type="RuleBase" id="RU003939"/>
    </source>
</evidence>
<dbReference type="PANTHER" id="PTHR33175">
    <property type="entry name" value="DNA-BINDING PROTEIN HU"/>
    <property type="match status" value="1"/>
</dbReference>
<keyword evidence="3" id="KW-0226">DNA condensation</keyword>
<reference evidence="6 7" key="1">
    <citation type="submission" date="2015-11" db="EMBL/GenBank/DDBJ databases">
        <title>Genomic analysis of 38 Legionella species identifies large and diverse effector repertoires.</title>
        <authorList>
            <person name="Burstein D."/>
            <person name="Amaro F."/>
            <person name="Zusman T."/>
            <person name="Lifshitz Z."/>
            <person name="Cohen O."/>
            <person name="Gilbert J.A."/>
            <person name="Pupko T."/>
            <person name="Shuman H.A."/>
            <person name="Segal G."/>
        </authorList>
    </citation>
    <scope>NUCLEOTIDE SEQUENCE [LARGE SCALE GENOMIC DNA]</scope>
    <source>
        <strain evidence="6 7">ATCC 49505</strain>
    </source>
</reference>
<dbReference type="PROSITE" id="PS00045">
    <property type="entry name" value="HISTONE_LIKE"/>
    <property type="match status" value="1"/>
</dbReference>
<name>A0A0W0VR89_9GAMM</name>
<dbReference type="InterPro" id="IPR020816">
    <property type="entry name" value="Histone-like_DNA-bd_CS"/>
</dbReference>
<evidence type="ECO:0000256" key="4">
    <source>
        <dbReference type="ARBA" id="ARBA00023125"/>
    </source>
</evidence>
<evidence type="ECO:0000313" key="7">
    <source>
        <dbReference type="Proteomes" id="UP000054997"/>
    </source>
</evidence>
<dbReference type="EMBL" id="LNYK01000007">
    <property type="protein sequence ID" value="KTD22622.1"/>
    <property type="molecule type" value="Genomic_DNA"/>
</dbReference>
<proteinExistence type="inferred from homology"/>
<dbReference type="GO" id="GO:0005829">
    <property type="term" value="C:cytosol"/>
    <property type="evidence" value="ECO:0007669"/>
    <property type="project" value="TreeGrafter"/>
</dbReference>
<dbReference type="SUPFAM" id="SSF47729">
    <property type="entry name" value="IHF-like DNA-binding proteins"/>
    <property type="match status" value="1"/>
</dbReference>
<dbReference type="GO" id="GO:0030261">
    <property type="term" value="P:chromosome condensation"/>
    <property type="evidence" value="ECO:0007669"/>
    <property type="project" value="UniProtKB-KW"/>
</dbReference>
<comment type="caution">
    <text evidence="6">The sequence shown here is derived from an EMBL/GenBank/DDBJ whole genome shotgun (WGS) entry which is preliminary data.</text>
</comment>
<dbReference type="Gene3D" id="4.10.520.10">
    <property type="entry name" value="IHF-like DNA-binding proteins"/>
    <property type="match status" value="1"/>
</dbReference>
<dbReference type="STRING" id="45068.Llon_0496"/>
<dbReference type="PRINTS" id="PR01727">
    <property type="entry name" value="DNABINDINGHU"/>
</dbReference>
<evidence type="ECO:0000256" key="3">
    <source>
        <dbReference type="ARBA" id="ARBA00023067"/>
    </source>
</evidence>
<dbReference type="InterPro" id="IPR010992">
    <property type="entry name" value="IHF-like_DNA-bd_dom_sf"/>
</dbReference>
<evidence type="ECO:0000256" key="1">
    <source>
        <dbReference type="ARBA" id="ARBA00003819"/>
    </source>
</evidence>
<dbReference type="SMART" id="SM00411">
    <property type="entry name" value="BHL"/>
    <property type="match status" value="1"/>
</dbReference>
<dbReference type="AlphaFoldDB" id="A0A0W0VR89"/>
<comment type="similarity">
    <text evidence="2 5">Belongs to the bacterial histone-like protein family.</text>
</comment>
<sequence>MNKSELVEAIANNSGVTKAVASKVLDTFMQTVTEALKKGDQIVLPGFGSFSTGNRSERTGRNPQTGQAIKIKASRVAKFKAGKTLKEAVQQA</sequence>
<evidence type="ECO:0000256" key="2">
    <source>
        <dbReference type="ARBA" id="ARBA00010529"/>
    </source>
</evidence>
<dbReference type="GO" id="GO:0003677">
    <property type="term" value="F:DNA binding"/>
    <property type="evidence" value="ECO:0007669"/>
    <property type="project" value="UniProtKB-KW"/>
</dbReference>
<gene>
    <name evidence="6" type="ORF">Llon_0496</name>
</gene>
<keyword evidence="7" id="KW-1185">Reference proteome</keyword>
<organism evidence="6 7">
    <name type="scientific">Legionella londiniensis</name>
    <dbReference type="NCBI Taxonomy" id="45068"/>
    <lineage>
        <taxon>Bacteria</taxon>
        <taxon>Pseudomonadati</taxon>
        <taxon>Pseudomonadota</taxon>
        <taxon>Gammaproteobacteria</taxon>
        <taxon>Legionellales</taxon>
        <taxon>Legionellaceae</taxon>
        <taxon>Legionella</taxon>
    </lineage>
</organism>
<dbReference type="PANTHER" id="PTHR33175:SF3">
    <property type="entry name" value="DNA-BINDING PROTEIN HU-BETA"/>
    <property type="match status" value="1"/>
</dbReference>
<keyword evidence="4" id="KW-0238">DNA-binding</keyword>
<evidence type="ECO:0000313" key="6">
    <source>
        <dbReference type="EMBL" id="KTD22622.1"/>
    </source>
</evidence>
<dbReference type="RefSeq" id="WP_058528537.1">
    <property type="nucleotide sequence ID" value="NZ_CAAAHZ010000001.1"/>
</dbReference>
<dbReference type="InterPro" id="IPR000119">
    <property type="entry name" value="Hist_DNA-bd"/>
</dbReference>
<dbReference type="Proteomes" id="UP000054997">
    <property type="component" value="Unassembled WGS sequence"/>
</dbReference>
<dbReference type="Pfam" id="PF00216">
    <property type="entry name" value="Bac_DNA_binding"/>
    <property type="match status" value="1"/>
</dbReference>
<dbReference type="CDD" id="cd13831">
    <property type="entry name" value="HU"/>
    <property type="match status" value="1"/>
</dbReference>
<dbReference type="PATRIC" id="fig|45068.5.peg.535"/>